<dbReference type="InterPro" id="IPR011051">
    <property type="entry name" value="RmlC_Cupin_sf"/>
</dbReference>
<dbReference type="EC" id="5.1.3.13" evidence="3 7"/>
<evidence type="ECO:0000256" key="2">
    <source>
        <dbReference type="ARBA" id="ARBA00001997"/>
    </source>
</evidence>
<comment type="catalytic activity">
    <reaction evidence="1 7">
        <text>dTDP-4-dehydro-6-deoxy-alpha-D-glucose = dTDP-4-dehydro-beta-L-rhamnose</text>
        <dbReference type="Rhea" id="RHEA:16969"/>
        <dbReference type="ChEBI" id="CHEBI:57649"/>
        <dbReference type="ChEBI" id="CHEBI:62830"/>
        <dbReference type="EC" id="5.1.3.13"/>
    </reaction>
</comment>
<dbReference type="InterPro" id="IPR000888">
    <property type="entry name" value="RmlC-like"/>
</dbReference>
<evidence type="ECO:0000256" key="6">
    <source>
        <dbReference type="PIRSR" id="PIRSR600888-3"/>
    </source>
</evidence>
<dbReference type="GO" id="GO:0019305">
    <property type="term" value="P:dTDP-rhamnose biosynthetic process"/>
    <property type="evidence" value="ECO:0007669"/>
    <property type="project" value="UniProtKB-UniRule"/>
</dbReference>
<dbReference type="AlphaFoldDB" id="A0AAN5AMR0"/>
<keyword evidence="9" id="KW-1185">Reference proteome</keyword>
<comment type="caution">
    <text evidence="8">The sequence shown here is derived from an EMBL/GenBank/DDBJ whole genome shotgun (WGS) entry which is preliminary data.</text>
</comment>
<dbReference type="GO" id="GO:0005829">
    <property type="term" value="C:cytosol"/>
    <property type="evidence" value="ECO:0007669"/>
    <property type="project" value="TreeGrafter"/>
</dbReference>
<feature type="site" description="Participates in a stacking interaction with the thymidine ring of dTDP-4-oxo-6-deoxyglucose" evidence="6">
    <location>
        <position position="136"/>
    </location>
</feature>
<evidence type="ECO:0000256" key="5">
    <source>
        <dbReference type="PIRSR" id="PIRSR600888-1"/>
    </source>
</evidence>
<feature type="active site" description="Proton acceptor" evidence="5">
    <location>
        <position position="61"/>
    </location>
</feature>
<evidence type="ECO:0000256" key="7">
    <source>
        <dbReference type="RuleBase" id="RU364069"/>
    </source>
</evidence>
<comment type="pathway">
    <text evidence="7">Carbohydrate biosynthesis; dTDP-L-rhamnose biosynthesis.</text>
</comment>
<evidence type="ECO:0000313" key="8">
    <source>
        <dbReference type="EMBL" id="GJM62113.1"/>
    </source>
</evidence>
<dbReference type="PANTHER" id="PTHR21047">
    <property type="entry name" value="DTDP-6-DEOXY-D-GLUCOSE-3,5 EPIMERASE"/>
    <property type="match status" value="1"/>
</dbReference>
<proteinExistence type="inferred from homology"/>
<feature type="active site" description="Proton donor" evidence="5">
    <location>
        <position position="130"/>
    </location>
</feature>
<evidence type="ECO:0000256" key="3">
    <source>
        <dbReference type="ARBA" id="ARBA00012098"/>
    </source>
</evidence>
<dbReference type="PANTHER" id="PTHR21047:SF2">
    <property type="entry name" value="THYMIDINE DIPHOSPHO-4-KETO-RHAMNOSE 3,5-EPIMERASE"/>
    <property type="match status" value="1"/>
</dbReference>
<sequence length="184" mass="20561">MKVIETSIAGLVEIQPDVFGDARGYFLESYSEEKYMNAGIKEKFVQDNQSFSTKGVLRGLHFQRDPHAQGKLVRVVMGKVLDIAVDLRPDSSTFGQWDSCILDAQKHNQFYVPPGFAHGFLALEDSIFSYKCTNGYNKEAEGGIIYNDPELNIDWGSDLIQQPNISDKDKILPTFAAYKAAEGL</sequence>
<dbReference type="NCBIfam" id="TIGR01221">
    <property type="entry name" value="rmlC"/>
    <property type="match status" value="1"/>
</dbReference>
<comment type="subunit">
    <text evidence="7">Homodimer.</text>
</comment>
<dbReference type="Pfam" id="PF00908">
    <property type="entry name" value="dTDP_sugar_isom"/>
    <property type="match status" value="1"/>
</dbReference>
<dbReference type="Proteomes" id="UP001310022">
    <property type="component" value="Unassembled WGS sequence"/>
</dbReference>
<dbReference type="CDD" id="cd00438">
    <property type="entry name" value="cupin_RmlC"/>
    <property type="match status" value="1"/>
</dbReference>
<evidence type="ECO:0000256" key="1">
    <source>
        <dbReference type="ARBA" id="ARBA00001298"/>
    </source>
</evidence>
<keyword evidence="7" id="KW-0413">Isomerase</keyword>
<evidence type="ECO:0000256" key="4">
    <source>
        <dbReference type="ARBA" id="ARBA00019595"/>
    </source>
</evidence>
<name>A0AAN5AMR0_9BACT</name>
<dbReference type="SUPFAM" id="SSF51182">
    <property type="entry name" value="RmlC-like cupins"/>
    <property type="match status" value="1"/>
</dbReference>
<dbReference type="InterPro" id="IPR014710">
    <property type="entry name" value="RmlC-like_jellyroll"/>
</dbReference>
<comment type="function">
    <text evidence="2 7">Catalyzes the epimerization of the C3' and C5'positions of dTDP-6-deoxy-D-xylo-4-hexulose, forming dTDP-6-deoxy-L-lyxo-4-hexulose.</text>
</comment>
<comment type="similarity">
    <text evidence="7">Belongs to the dTDP-4-dehydrorhamnose 3,5-epimerase family.</text>
</comment>
<dbReference type="RefSeq" id="WP_053406696.1">
    <property type="nucleotide sequence ID" value="NZ_BQKE01000001.1"/>
</dbReference>
<dbReference type="GO" id="GO:0008830">
    <property type="term" value="F:dTDP-4-dehydrorhamnose 3,5-epimerase activity"/>
    <property type="evidence" value="ECO:0007669"/>
    <property type="project" value="UniProtKB-UniRule"/>
</dbReference>
<organism evidence="8 9">
    <name type="scientific">Persicobacter diffluens</name>
    <dbReference type="NCBI Taxonomy" id="981"/>
    <lineage>
        <taxon>Bacteria</taxon>
        <taxon>Pseudomonadati</taxon>
        <taxon>Bacteroidota</taxon>
        <taxon>Cytophagia</taxon>
        <taxon>Cytophagales</taxon>
        <taxon>Persicobacteraceae</taxon>
        <taxon>Persicobacter</taxon>
    </lineage>
</organism>
<dbReference type="GO" id="GO:0000271">
    <property type="term" value="P:polysaccharide biosynthetic process"/>
    <property type="evidence" value="ECO:0007669"/>
    <property type="project" value="TreeGrafter"/>
</dbReference>
<dbReference type="Gene3D" id="2.60.120.10">
    <property type="entry name" value="Jelly Rolls"/>
    <property type="match status" value="1"/>
</dbReference>
<protein>
    <recommendedName>
        <fullName evidence="4 7">dTDP-4-dehydrorhamnose 3,5-epimerase</fullName>
        <ecNumber evidence="3 7">5.1.3.13</ecNumber>
    </recommendedName>
    <alternativeName>
        <fullName evidence="7">Thymidine diphospho-4-keto-rhamnose 3,5-epimerase</fullName>
    </alternativeName>
</protein>
<dbReference type="EMBL" id="BQKE01000001">
    <property type="protein sequence ID" value="GJM62113.1"/>
    <property type="molecule type" value="Genomic_DNA"/>
</dbReference>
<evidence type="ECO:0000313" key="9">
    <source>
        <dbReference type="Proteomes" id="UP001310022"/>
    </source>
</evidence>
<gene>
    <name evidence="8" type="primary">rmlC</name>
    <name evidence="8" type="ORF">PEDI_26650</name>
</gene>
<reference evidence="8 9" key="1">
    <citation type="submission" date="2021-12" db="EMBL/GenBank/DDBJ databases">
        <title>Genome sequencing of bacteria with rrn-lacking chromosome and rrn-plasmid.</title>
        <authorList>
            <person name="Anda M."/>
            <person name="Iwasaki W."/>
        </authorList>
    </citation>
    <scope>NUCLEOTIDE SEQUENCE [LARGE SCALE GENOMIC DNA]</scope>
    <source>
        <strain evidence="8 9">NBRC 15940</strain>
    </source>
</reference>
<accession>A0AAN5AMR0</accession>